<dbReference type="AlphaFoldDB" id="A0AA88QYH4"/>
<evidence type="ECO:0000313" key="4">
    <source>
        <dbReference type="Proteomes" id="UP001187471"/>
    </source>
</evidence>
<dbReference type="Gene3D" id="3.40.50.2000">
    <property type="entry name" value="Glycogen Phosphorylase B"/>
    <property type="match status" value="2"/>
</dbReference>
<evidence type="ECO:0000256" key="1">
    <source>
        <dbReference type="ARBA" id="ARBA00009995"/>
    </source>
</evidence>
<dbReference type="CDD" id="cd03784">
    <property type="entry name" value="GT1_Gtf-like"/>
    <property type="match status" value="1"/>
</dbReference>
<keyword evidence="4" id="KW-1185">Reference proteome</keyword>
<evidence type="ECO:0000256" key="2">
    <source>
        <dbReference type="ARBA" id="ARBA00022679"/>
    </source>
</evidence>
<gene>
    <name evidence="3" type="ORF">RJ640_004207</name>
</gene>
<protein>
    <submittedName>
        <fullName evidence="3">Uncharacterized protein</fullName>
    </submittedName>
</protein>
<dbReference type="FunFam" id="3.40.50.2000:FF:000064">
    <property type="entry name" value="Glycosyltransferase"/>
    <property type="match status" value="1"/>
</dbReference>
<name>A0AA88QYH4_9ASTE</name>
<dbReference type="InterPro" id="IPR002213">
    <property type="entry name" value="UDP_glucos_trans"/>
</dbReference>
<sequence>MPNNGAHILVYPYPALGHIIPLLDLTHLLLTRGLHVTVLLSPTHLPLLDPLLSTHPSTSLQALVLTPPDPPPSSQFKIIAKMGAMAQLYDPILHWFESHPNPPVAIVSDFFLGWTNRLASHLGLPRVVFWPSGAFAALIAGSLWRDVPKNDDPSSQESFLLSFPGVPNSPSFPWWQISQLYREYKEGDPDWEFFRDGFLANSESWGVVFNSFAELERTYIDGVMRDVGHTRVWAVGPLMPPGDGSNGALIRGGSCKVPTRELMTWLDGKRDGTVVHLCFGSRLDLSNKQMEVLASALEISNVDFVLCVKANTGHVPSDFGMIPDGFEDRVEGKGFIVRGWAPQVAILRHRAVGAFVTHCGWNSVVEAVAEGVMMLTWPIGADQFTNAKLLVDQLGVAVRACEGGSVVPDSADLARILAESVNGTRPEKDRVMKLRGAAYEAISGGSSSKDLDLLYRFGQYGNKKKTRQQAPQKINYGAGTKIETAL</sequence>
<dbReference type="GO" id="GO:0035251">
    <property type="term" value="F:UDP-glucosyltransferase activity"/>
    <property type="evidence" value="ECO:0007669"/>
    <property type="project" value="TreeGrafter"/>
</dbReference>
<dbReference type="Pfam" id="PF00201">
    <property type="entry name" value="UDPGT"/>
    <property type="match status" value="1"/>
</dbReference>
<accession>A0AA88QYH4</accession>
<comment type="similarity">
    <text evidence="1">Belongs to the UDP-glycosyltransferase family.</text>
</comment>
<dbReference type="EMBL" id="JAVXUO010002779">
    <property type="protein sequence ID" value="KAK2969701.1"/>
    <property type="molecule type" value="Genomic_DNA"/>
</dbReference>
<dbReference type="PANTHER" id="PTHR48047">
    <property type="entry name" value="GLYCOSYLTRANSFERASE"/>
    <property type="match status" value="1"/>
</dbReference>
<dbReference type="Proteomes" id="UP001187471">
    <property type="component" value="Unassembled WGS sequence"/>
</dbReference>
<comment type="caution">
    <text evidence="3">The sequence shown here is derived from an EMBL/GenBank/DDBJ whole genome shotgun (WGS) entry which is preliminary data.</text>
</comment>
<keyword evidence="2" id="KW-0808">Transferase</keyword>
<dbReference type="PANTHER" id="PTHR48047:SF118">
    <property type="entry name" value="HEXOSYLTRANSFERASE-RELATED"/>
    <property type="match status" value="1"/>
</dbReference>
<dbReference type="SUPFAM" id="SSF53756">
    <property type="entry name" value="UDP-Glycosyltransferase/glycogen phosphorylase"/>
    <property type="match status" value="1"/>
</dbReference>
<organism evidence="3 4">
    <name type="scientific">Escallonia rubra</name>
    <dbReference type="NCBI Taxonomy" id="112253"/>
    <lineage>
        <taxon>Eukaryota</taxon>
        <taxon>Viridiplantae</taxon>
        <taxon>Streptophyta</taxon>
        <taxon>Embryophyta</taxon>
        <taxon>Tracheophyta</taxon>
        <taxon>Spermatophyta</taxon>
        <taxon>Magnoliopsida</taxon>
        <taxon>eudicotyledons</taxon>
        <taxon>Gunneridae</taxon>
        <taxon>Pentapetalae</taxon>
        <taxon>asterids</taxon>
        <taxon>campanulids</taxon>
        <taxon>Escalloniales</taxon>
        <taxon>Escalloniaceae</taxon>
        <taxon>Escallonia</taxon>
    </lineage>
</organism>
<evidence type="ECO:0000313" key="3">
    <source>
        <dbReference type="EMBL" id="KAK2969701.1"/>
    </source>
</evidence>
<reference evidence="3" key="1">
    <citation type="submission" date="2022-12" db="EMBL/GenBank/DDBJ databases">
        <title>Draft genome assemblies for two species of Escallonia (Escalloniales).</title>
        <authorList>
            <person name="Chanderbali A."/>
            <person name="Dervinis C."/>
            <person name="Anghel I."/>
            <person name="Soltis D."/>
            <person name="Soltis P."/>
            <person name="Zapata F."/>
        </authorList>
    </citation>
    <scope>NUCLEOTIDE SEQUENCE</scope>
    <source>
        <strain evidence="3">UCBG92.1500</strain>
        <tissue evidence="3">Leaf</tissue>
    </source>
</reference>
<proteinExistence type="inferred from homology"/>